<accession>A0A4R1R0C6</accession>
<evidence type="ECO:0000256" key="4">
    <source>
        <dbReference type="ARBA" id="ARBA00022857"/>
    </source>
</evidence>
<comment type="catalytic activity">
    <reaction evidence="9">
        <text>(S)-2,3,4,5-tetrahydrodipicolinate + NAD(+) + H2O = (2S,4S)-4-hydroxy-2,3,4,5-tetrahydrodipicolinate + NADH + H(+)</text>
        <dbReference type="Rhea" id="RHEA:35323"/>
        <dbReference type="ChEBI" id="CHEBI:15377"/>
        <dbReference type="ChEBI" id="CHEBI:15378"/>
        <dbReference type="ChEBI" id="CHEBI:16845"/>
        <dbReference type="ChEBI" id="CHEBI:57540"/>
        <dbReference type="ChEBI" id="CHEBI:57945"/>
        <dbReference type="ChEBI" id="CHEBI:67139"/>
        <dbReference type="EC" id="1.17.1.8"/>
    </reaction>
</comment>
<dbReference type="InterPro" id="IPR000846">
    <property type="entry name" value="DapB_N"/>
</dbReference>
<comment type="subunit">
    <text evidence="9">Homotetramer.</text>
</comment>
<feature type="binding site" evidence="9">
    <location>
        <begin position="84"/>
        <end position="86"/>
    </location>
    <ligand>
        <name>NAD(+)</name>
        <dbReference type="ChEBI" id="CHEBI:57540"/>
    </ligand>
</feature>
<sequence length="252" mass="27298">MTDIIIQGINGRMGKVLCELIAQREDCRIVGGVDVSAQSGPIPVAASLEELNAKADVIIDFSTTEATKSMLRYCQSTGTACVVCTTGLDEECEQLIHQTAEKAPVFKSANMSMGINLLAELAQKAAQVLGMDYDIEIIEKHHHNKVDAPSGTALLLADEINEATGNRYHYVYDRHSVRQKRDPHELGLHAIRGGSIVGDHDVLFCGPDEVITLSHSAGSRAVFANGAINAAIFLTGYEKGLYNMKDLMRSLL</sequence>
<dbReference type="Pfam" id="PF01113">
    <property type="entry name" value="DapB_N"/>
    <property type="match status" value="1"/>
</dbReference>
<comment type="caution">
    <text evidence="13">The sequence shown here is derived from an EMBL/GenBank/DDBJ whole genome shotgun (WGS) entry which is preliminary data.</text>
</comment>
<dbReference type="STRING" id="1650663.GCA_001486665_00462"/>
<dbReference type="InterPro" id="IPR036291">
    <property type="entry name" value="NAD(P)-bd_dom_sf"/>
</dbReference>
<dbReference type="PANTHER" id="PTHR20836">
    <property type="entry name" value="DIHYDRODIPICOLINATE REDUCTASE"/>
    <property type="match status" value="1"/>
</dbReference>
<keyword evidence="3 9" id="KW-0028">Amino-acid biosynthesis</keyword>
<dbReference type="Gene3D" id="3.40.50.720">
    <property type="entry name" value="NAD(P)-binding Rossmann-like Domain"/>
    <property type="match status" value="1"/>
</dbReference>
<dbReference type="Pfam" id="PF05173">
    <property type="entry name" value="DapB_C"/>
    <property type="match status" value="1"/>
</dbReference>
<evidence type="ECO:0000256" key="1">
    <source>
        <dbReference type="ARBA" id="ARBA00006642"/>
    </source>
</evidence>
<evidence type="ECO:0000259" key="12">
    <source>
        <dbReference type="Pfam" id="PF05173"/>
    </source>
</evidence>
<feature type="binding site" evidence="9">
    <location>
        <begin position="151"/>
        <end position="152"/>
    </location>
    <ligand>
        <name>(S)-2,3,4,5-tetrahydrodipicolinate</name>
        <dbReference type="ChEBI" id="CHEBI:16845"/>
    </ligand>
</feature>
<dbReference type="GO" id="GO:0050661">
    <property type="term" value="F:NADP binding"/>
    <property type="evidence" value="ECO:0007669"/>
    <property type="project" value="UniProtKB-UniRule"/>
</dbReference>
<keyword evidence="8 9" id="KW-0457">Lysine biosynthesis</keyword>
<dbReference type="SUPFAM" id="SSF55347">
    <property type="entry name" value="Glyceraldehyde-3-phosphate dehydrogenase-like, C-terminal domain"/>
    <property type="match status" value="1"/>
</dbReference>
<keyword evidence="5 9" id="KW-0220">Diaminopimelate biosynthesis</keyword>
<evidence type="ECO:0000256" key="7">
    <source>
        <dbReference type="ARBA" id="ARBA00023027"/>
    </source>
</evidence>
<dbReference type="GO" id="GO:0009089">
    <property type="term" value="P:lysine biosynthetic process via diaminopimelate"/>
    <property type="evidence" value="ECO:0007669"/>
    <property type="project" value="UniProtKB-UniRule"/>
</dbReference>
<dbReference type="Proteomes" id="UP000295184">
    <property type="component" value="Unassembled WGS sequence"/>
</dbReference>
<dbReference type="HAMAP" id="MF_00102">
    <property type="entry name" value="DapB"/>
    <property type="match status" value="1"/>
</dbReference>
<feature type="active site" description="Proton donor" evidence="9">
    <location>
        <position position="145"/>
    </location>
</feature>
<feature type="active site" description="Proton donor/acceptor" evidence="9">
    <location>
        <position position="141"/>
    </location>
</feature>
<dbReference type="UniPathway" id="UPA00034">
    <property type="reaction ID" value="UER00018"/>
</dbReference>
<evidence type="ECO:0000313" key="14">
    <source>
        <dbReference type="Proteomes" id="UP000295184"/>
    </source>
</evidence>
<dbReference type="GO" id="GO:0019877">
    <property type="term" value="P:diaminopimelate biosynthetic process"/>
    <property type="evidence" value="ECO:0007669"/>
    <property type="project" value="UniProtKB-UniRule"/>
</dbReference>
<comment type="pathway">
    <text evidence="9">Amino-acid biosynthesis; L-lysine biosynthesis via DAP pathway; (S)-tetrahydrodipicolinate from L-aspartate: step 4/4.</text>
</comment>
<comment type="caution">
    <text evidence="9">Was originally thought to be a dihydrodipicolinate reductase (DHDPR), catalyzing the conversion of dihydrodipicolinate to tetrahydrodipicolinate. However, it was shown in E.coli that the substrate of the enzymatic reaction is not dihydrodipicolinate (DHDP) but in fact (2S,4S)-4-hydroxy-2,3,4,5-tetrahydrodipicolinic acid (HTPA), the product released by the DapA-catalyzed reaction.</text>
</comment>
<comment type="function">
    <text evidence="9">Catalyzes the conversion of 4-hydroxy-tetrahydrodipicolinate (HTPA) to tetrahydrodipicolinate.</text>
</comment>
<dbReference type="NCBIfam" id="TIGR00036">
    <property type="entry name" value="dapB"/>
    <property type="match status" value="1"/>
</dbReference>
<keyword evidence="2 9" id="KW-0963">Cytoplasm</keyword>
<dbReference type="InterPro" id="IPR022664">
    <property type="entry name" value="DapB_N_CS"/>
</dbReference>
<dbReference type="Gene3D" id="3.30.360.10">
    <property type="entry name" value="Dihydrodipicolinate Reductase, domain 2"/>
    <property type="match status" value="1"/>
</dbReference>
<comment type="catalytic activity">
    <reaction evidence="9">
        <text>(S)-2,3,4,5-tetrahydrodipicolinate + NADP(+) + H2O = (2S,4S)-4-hydroxy-2,3,4,5-tetrahydrodipicolinate + NADPH + H(+)</text>
        <dbReference type="Rhea" id="RHEA:35331"/>
        <dbReference type="ChEBI" id="CHEBI:15377"/>
        <dbReference type="ChEBI" id="CHEBI:15378"/>
        <dbReference type="ChEBI" id="CHEBI:16845"/>
        <dbReference type="ChEBI" id="CHEBI:57783"/>
        <dbReference type="ChEBI" id="CHEBI:58349"/>
        <dbReference type="ChEBI" id="CHEBI:67139"/>
        <dbReference type="EC" id="1.17.1.8"/>
    </reaction>
</comment>
<dbReference type="FunFam" id="3.30.360.10:FF:000009">
    <property type="entry name" value="4-hydroxy-tetrahydrodipicolinate reductase"/>
    <property type="match status" value="1"/>
</dbReference>
<evidence type="ECO:0000259" key="11">
    <source>
        <dbReference type="Pfam" id="PF01113"/>
    </source>
</evidence>
<dbReference type="GeneID" id="97381967"/>
<name>A0A4R1R0C6_9FIRM</name>
<dbReference type="AlphaFoldDB" id="A0A4R1R0C6"/>
<dbReference type="EC" id="1.17.1.8" evidence="9 10"/>
<proteinExistence type="inferred from homology"/>
<dbReference type="GO" id="GO:0008839">
    <property type="term" value="F:4-hydroxy-tetrahydrodipicolinate reductase"/>
    <property type="evidence" value="ECO:0007669"/>
    <property type="project" value="UniProtKB-UniRule"/>
</dbReference>
<dbReference type="SUPFAM" id="SSF51735">
    <property type="entry name" value="NAD(P)-binding Rossmann-fold domains"/>
    <property type="match status" value="1"/>
</dbReference>
<comment type="caution">
    <text evidence="9">Lacks conserved residue(s) required for the propagation of feature annotation.</text>
</comment>
<keyword evidence="7 9" id="KW-0520">NAD</keyword>
<feature type="binding site" evidence="9">
    <location>
        <position position="142"/>
    </location>
    <ligand>
        <name>(S)-2,3,4,5-tetrahydrodipicolinate</name>
        <dbReference type="ChEBI" id="CHEBI:16845"/>
    </ligand>
</feature>
<evidence type="ECO:0000256" key="5">
    <source>
        <dbReference type="ARBA" id="ARBA00022915"/>
    </source>
</evidence>
<evidence type="ECO:0000256" key="10">
    <source>
        <dbReference type="NCBIfam" id="TIGR00036"/>
    </source>
</evidence>
<dbReference type="OrthoDB" id="9790352at2"/>
<dbReference type="EMBL" id="SLUM01000007">
    <property type="protein sequence ID" value="TCL58744.1"/>
    <property type="molecule type" value="Genomic_DNA"/>
</dbReference>
<keyword evidence="6 9" id="KW-0560">Oxidoreductase</keyword>
<dbReference type="RefSeq" id="WP_058962975.1">
    <property type="nucleotide sequence ID" value="NZ_CABKVM010000012.1"/>
</dbReference>
<dbReference type="GO" id="GO:0005829">
    <property type="term" value="C:cytosol"/>
    <property type="evidence" value="ECO:0007669"/>
    <property type="project" value="TreeGrafter"/>
</dbReference>
<protein>
    <recommendedName>
        <fullName evidence="9 10">4-hydroxy-tetrahydrodipicolinate reductase</fullName>
        <shortName evidence="9">HTPA reductase</shortName>
        <ecNumber evidence="9 10">1.17.1.8</ecNumber>
    </recommendedName>
</protein>
<dbReference type="GO" id="GO:0016726">
    <property type="term" value="F:oxidoreductase activity, acting on CH or CH2 groups, NAD or NADP as acceptor"/>
    <property type="evidence" value="ECO:0007669"/>
    <property type="project" value="UniProtKB-UniRule"/>
</dbReference>
<evidence type="ECO:0000256" key="2">
    <source>
        <dbReference type="ARBA" id="ARBA00022490"/>
    </source>
</evidence>
<dbReference type="PROSITE" id="PS01298">
    <property type="entry name" value="DAPB"/>
    <property type="match status" value="1"/>
</dbReference>
<evidence type="ECO:0000256" key="3">
    <source>
        <dbReference type="ARBA" id="ARBA00022605"/>
    </source>
</evidence>
<comment type="subcellular location">
    <subcellularLocation>
        <location evidence="9">Cytoplasm</location>
    </subcellularLocation>
</comment>
<comment type="similarity">
    <text evidence="1 9">Belongs to the DapB family.</text>
</comment>
<evidence type="ECO:0000313" key="13">
    <source>
        <dbReference type="EMBL" id="TCL58744.1"/>
    </source>
</evidence>
<dbReference type="GO" id="GO:0051287">
    <property type="term" value="F:NAD binding"/>
    <property type="evidence" value="ECO:0007669"/>
    <property type="project" value="UniProtKB-UniRule"/>
</dbReference>
<dbReference type="InterPro" id="IPR023940">
    <property type="entry name" value="DHDPR_bac"/>
</dbReference>
<reference evidence="13 14" key="1">
    <citation type="submission" date="2019-03" db="EMBL/GenBank/DDBJ databases">
        <title>Genomic Encyclopedia of Type Strains, Phase IV (KMG-IV): sequencing the most valuable type-strain genomes for metagenomic binning, comparative biology and taxonomic classification.</title>
        <authorList>
            <person name="Goeker M."/>
        </authorList>
    </citation>
    <scope>NUCLEOTIDE SEQUENCE [LARGE SCALE GENOMIC DNA]</scope>
    <source>
        <strain evidence="13 14">DSM 100451</strain>
    </source>
</reference>
<dbReference type="PANTHER" id="PTHR20836:SF7">
    <property type="entry name" value="4-HYDROXY-TETRAHYDRODIPICOLINATE REDUCTASE"/>
    <property type="match status" value="1"/>
</dbReference>
<organism evidence="13 14">
    <name type="scientific">Allofournierella massiliensis</name>
    <dbReference type="NCBI Taxonomy" id="1650663"/>
    <lineage>
        <taxon>Bacteria</taxon>
        <taxon>Bacillati</taxon>
        <taxon>Bacillota</taxon>
        <taxon>Clostridia</taxon>
        <taxon>Eubacteriales</taxon>
        <taxon>Oscillospiraceae</taxon>
        <taxon>Allofournierella</taxon>
    </lineage>
</organism>
<dbReference type="InterPro" id="IPR022663">
    <property type="entry name" value="DapB_C"/>
</dbReference>
<gene>
    <name evidence="9" type="primary">dapB</name>
    <name evidence="13" type="ORF">EDD77_107105</name>
</gene>
<dbReference type="CDD" id="cd02274">
    <property type="entry name" value="DHDPR_N"/>
    <property type="match status" value="1"/>
</dbReference>
<feature type="domain" description="Dihydrodipicolinate reductase C-terminal" evidence="12">
    <location>
        <begin position="114"/>
        <end position="248"/>
    </location>
</feature>
<feature type="binding site" evidence="9">
    <location>
        <begin position="108"/>
        <end position="111"/>
    </location>
    <ligand>
        <name>NAD(+)</name>
        <dbReference type="ChEBI" id="CHEBI:57540"/>
    </ligand>
</feature>
<feature type="binding site" evidence="9">
    <location>
        <position position="34"/>
    </location>
    <ligand>
        <name>NAD(+)</name>
        <dbReference type="ChEBI" id="CHEBI:57540"/>
    </ligand>
</feature>
<evidence type="ECO:0000256" key="6">
    <source>
        <dbReference type="ARBA" id="ARBA00023002"/>
    </source>
</evidence>
<evidence type="ECO:0000256" key="9">
    <source>
        <dbReference type="HAMAP-Rule" id="MF_00102"/>
    </source>
</evidence>
<evidence type="ECO:0000256" key="8">
    <source>
        <dbReference type="ARBA" id="ARBA00023154"/>
    </source>
</evidence>
<dbReference type="PIRSF" id="PIRSF000161">
    <property type="entry name" value="DHPR"/>
    <property type="match status" value="1"/>
</dbReference>
<feature type="domain" description="Dihydrodipicolinate reductase N-terminal" evidence="11">
    <location>
        <begin position="3"/>
        <end position="111"/>
    </location>
</feature>
<feature type="binding site" evidence="9">
    <location>
        <begin position="8"/>
        <end position="13"/>
    </location>
    <ligand>
        <name>NAD(+)</name>
        <dbReference type="ChEBI" id="CHEBI:57540"/>
    </ligand>
</feature>
<keyword evidence="4 9" id="KW-0521">NADP</keyword>